<dbReference type="Proteomes" id="UP000187203">
    <property type="component" value="Unassembled WGS sequence"/>
</dbReference>
<feature type="domain" description="F-box associated beta-propeller type 1" evidence="2">
    <location>
        <begin position="60"/>
        <end position="292"/>
    </location>
</feature>
<reference evidence="4" key="1">
    <citation type="submission" date="2013-09" db="EMBL/GenBank/DDBJ databases">
        <title>Corchorus olitorius genome sequencing.</title>
        <authorList>
            <person name="Alam M."/>
            <person name="Haque M.S."/>
            <person name="Islam M.S."/>
            <person name="Emdad E.M."/>
            <person name="Islam M.M."/>
            <person name="Ahmed B."/>
            <person name="Halim A."/>
            <person name="Hossen Q.M.M."/>
            <person name="Hossain M.Z."/>
            <person name="Ahmed R."/>
            <person name="Khan M.M."/>
            <person name="Islam R."/>
            <person name="Rashid M.M."/>
            <person name="Khan S.A."/>
            <person name="Rahman M.S."/>
            <person name="Alam M."/>
            <person name="Yahiya A.S."/>
            <person name="Khan M.S."/>
            <person name="Azam M.S."/>
            <person name="Haque T."/>
            <person name="Lashkar M.Z.H."/>
            <person name="Akhand A.I."/>
            <person name="Morshed G."/>
            <person name="Roy S."/>
            <person name="Uddin K.S."/>
            <person name="Rabeya T."/>
            <person name="Hossain A.S."/>
            <person name="Chowdhury A."/>
            <person name="Snigdha A.R."/>
            <person name="Mortoza M.S."/>
            <person name="Matin S.A."/>
            <person name="Hoque S.M.E."/>
            <person name="Islam M.K."/>
            <person name="Roy D.K."/>
            <person name="Haider R."/>
            <person name="Moosa M.M."/>
            <person name="Elias S.M."/>
            <person name="Hasan A.M."/>
            <person name="Jahan S."/>
            <person name="Shafiuddin M."/>
            <person name="Mahmood N."/>
            <person name="Shommy N.S."/>
        </authorList>
    </citation>
    <scope>NUCLEOTIDE SEQUENCE [LARGE SCALE GENOMIC DNA]</scope>
    <source>
        <strain evidence="4">cv. O-4</strain>
    </source>
</reference>
<name>A0A1R3KC90_9ROSI</name>
<comment type="caution">
    <text evidence="3">The sequence shown here is derived from an EMBL/GenBank/DDBJ whole genome shotgun (WGS) entry which is preliminary data.</text>
</comment>
<gene>
    <name evidence="3" type="ORF">COLO4_09399</name>
</gene>
<dbReference type="OrthoDB" id="994427at2759"/>
<dbReference type="Pfam" id="PF07734">
    <property type="entry name" value="FBA_1"/>
    <property type="match status" value="1"/>
</dbReference>
<feature type="domain" description="F-box" evidence="1">
    <location>
        <begin position="8"/>
        <end position="42"/>
    </location>
</feature>
<dbReference type="EMBL" id="AWUE01014231">
    <property type="protein sequence ID" value="OMP04695.1"/>
    <property type="molecule type" value="Genomic_DNA"/>
</dbReference>
<dbReference type="AlphaFoldDB" id="A0A1R3KC90"/>
<proteinExistence type="predicted"/>
<dbReference type="InterPro" id="IPR017451">
    <property type="entry name" value="F-box-assoc_interact_dom"/>
</dbReference>
<dbReference type="Gene3D" id="1.20.1280.50">
    <property type="match status" value="1"/>
</dbReference>
<dbReference type="InterPro" id="IPR006527">
    <property type="entry name" value="F-box-assoc_dom_typ1"/>
</dbReference>
<dbReference type="InterPro" id="IPR001810">
    <property type="entry name" value="F-box_dom"/>
</dbReference>
<dbReference type="PANTHER" id="PTHR31672">
    <property type="entry name" value="BNACNNG10540D PROTEIN"/>
    <property type="match status" value="1"/>
</dbReference>
<dbReference type="InterPro" id="IPR050796">
    <property type="entry name" value="SCF_F-box_component"/>
</dbReference>
<evidence type="ECO:0000313" key="4">
    <source>
        <dbReference type="Proteomes" id="UP000187203"/>
    </source>
</evidence>
<organism evidence="3 4">
    <name type="scientific">Corchorus olitorius</name>
    <dbReference type="NCBI Taxonomy" id="93759"/>
    <lineage>
        <taxon>Eukaryota</taxon>
        <taxon>Viridiplantae</taxon>
        <taxon>Streptophyta</taxon>
        <taxon>Embryophyta</taxon>
        <taxon>Tracheophyta</taxon>
        <taxon>Spermatophyta</taxon>
        <taxon>Magnoliopsida</taxon>
        <taxon>eudicotyledons</taxon>
        <taxon>Gunneridae</taxon>
        <taxon>Pentapetalae</taxon>
        <taxon>rosids</taxon>
        <taxon>malvids</taxon>
        <taxon>Malvales</taxon>
        <taxon>Malvaceae</taxon>
        <taxon>Grewioideae</taxon>
        <taxon>Apeibeae</taxon>
        <taxon>Corchorus</taxon>
    </lineage>
</organism>
<evidence type="ECO:0000313" key="3">
    <source>
        <dbReference type="EMBL" id="OMP04695.1"/>
    </source>
</evidence>
<accession>A0A1R3KC90</accession>
<dbReference type="NCBIfam" id="TIGR01640">
    <property type="entry name" value="F_box_assoc_1"/>
    <property type="match status" value="1"/>
</dbReference>
<dbReference type="SUPFAM" id="SSF81383">
    <property type="entry name" value="F-box domain"/>
    <property type="match status" value="1"/>
</dbReference>
<dbReference type="InterPro" id="IPR036047">
    <property type="entry name" value="F-box-like_dom_sf"/>
</dbReference>
<dbReference type="PANTHER" id="PTHR31672:SF13">
    <property type="entry name" value="F-BOX PROTEIN CPR30-LIKE"/>
    <property type="match status" value="1"/>
</dbReference>
<evidence type="ECO:0000259" key="1">
    <source>
        <dbReference type="Pfam" id="PF00646"/>
    </source>
</evidence>
<sequence>MEDEVLFDSIEDILCRLPVKSVVRFKGVCRRWLSLIKDPKFIKLHQRSTQSHTDQGSLVTLKDNQLCSVDLSTLRITKEAINHPLSKLPDRICLEGACNGLLCLSGGSGDNYRMVLWNMSTKEHKILPPVPDYGLDFGVFELGGFGYDPCNDDYKVVRVHYCPRRGNRAMFYSLRLDSWSWGSNYKHEYHNFRQFRFLSWAGVVYAGGALNWMARPNNTIVGIDLNTENVRDLRFPSTPHDTFRIDSIGVLEGKLCVACSKEYWYGPKEVMDIWVMEEYGQVESWTKLFSIRPYITRVGATTSIN</sequence>
<protein>
    <submittedName>
        <fullName evidence="3">Uncharacterized protein</fullName>
    </submittedName>
</protein>
<dbReference type="CDD" id="cd22157">
    <property type="entry name" value="F-box_AtFBW1-like"/>
    <property type="match status" value="1"/>
</dbReference>
<dbReference type="Pfam" id="PF00646">
    <property type="entry name" value="F-box"/>
    <property type="match status" value="1"/>
</dbReference>
<dbReference type="STRING" id="93759.A0A1R3KC90"/>
<keyword evidence="4" id="KW-1185">Reference proteome</keyword>
<evidence type="ECO:0000259" key="2">
    <source>
        <dbReference type="Pfam" id="PF07734"/>
    </source>
</evidence>